<dbReference type="Gene3D" id="3.40.50.300">
    <property type="entry name" value="P-loop containing nucleotide triphosphate hydrolases"/>
    <property type="match status" value="1"/>
</dbReference>
<dbReference type="InterPro" id="IPR027417">
    <property type="entry name" value="P-loop_NTPase"/>
</dbReference>
<dbReference type="AlphaFoldDB" id="A0A4Y9F2J5"/>
<evidence type="ECO:0000313" key="1">
    <source>
        <dbReference type="EMBL" id="TFU21911.1"/>
    </source>
</evidence>
<protein>
    <recommendedName>
        <fullName evidence="3">Terminase</fullName>
    </recommendedName>
</protein>
<sequence length="491" mass="53707">MIDPAAIEALAPDDRKLWEALGDAKPLYSSMPTPGAAHSLEVGRFVAQLLGTPMMPWQEWSLRLKSERRPGGKRYRFRTYFETVPRQSGKTVGTRIDAVTKALTIPGRRMYYTAQTGKDAAERWNEMVEAIENSPLASKITKRASIGSQRITFSNGSRLSPFPPTGKSLHGSTPHDVYLDEIFAFDAVQGSELTGAVKPAQVTLEDRQLLLLSTMGNAKSDFINHWVEVGRAATADPVSEIGYLEFALAPGLNAFDPDNWDFHPALGHRITKEDIAEASEVVSRGEFERAYMNRKTTAENSFVPLETWDALAADLTPVSLSEVTVAFDVAFDGSRAAMVAAWYGAEGKICIKVIASAPGAQWLLQMYEQDIKPAKPRAVGADSIGETKAIVDALLVKHPAASLTELKTRDFATACISFKNRIMDGTLVHDGSPTLREAAAAAEIRPLGEGWAFSRSRSPEPICELTAAAVAVRLLETKKKISKPQLFTYEH</sequence>
<evidence type="ECO:0000313" key="2">
    <source>
        <dbReference type="Proteomes" id="UP000297951"/>
    </source>
</evidence>
<name>A0A4Y9F2J5_9MICC</name>
<evidence type="ECO:0008006" key="3">
    <source>
        <dbReference type="Google" id="ProtNLM"/>
    </source>
</evidence>
<dbReference type="Proteomes" id="UP000297951">
    <property type="component" value="Unassembled WGS sequence"/>
</dbReference>
<dbReference type="RefSeq" id="WP_135012999.1">
    <property type="nucleotide sequence ID" value="NZ_JADGLK010000025.1"/>
</dbReference>
<gene>
    <name evidence="1" type="ORF">E4U03_07830</name>
</gene>
<proteinExistence type="predicted"/>
<dbReference type="OrthoDB" id="3188010at2"/>
<organism evidence="1 2">
    <name type="scientific">Rothia nasimurium</name>
    <dbReference type="NCBI Taxonomy" id="85336"/>
    <lineage>
        <taxon>Bacteria</taxon>
        <taxon>Bacillati</taxon>
        <taxon>Actinomycetota</taxon>
        <taxon>Actinomycetes</taxon>
        <taxon>Micrococcales</taxon>
        <taxon>Micrococcaceae</taxon>
        <taxon>Rothia</taxon>
    </lineage>
</organism>
<reference evidence="1 2" key="1">
    <citation type="submission" date="2019-03" db="EMBL/GenBank/DDBJ databases">
        <title>Diversity of the mouse oral microbiome.</title>
        <authorList>
            <person name="Joseph S."/>
            <person name="Aduse-Opoku J."/>
            <person name="Curtis M."/>
            <person name="Wade W."/>
            <person name="Hashim A."/>
        </authorList>
    </citation>
    <scope>NUCLEOTIDE SEQUENCE [LARGE SCALE GENOMIC DNA]</scope>
    <source>
        <strain evidence="2">irhom_31</strain>
    </source>
</reference>
<dbReference type="EMBL" id="SPQC01000025">
    <property type="protein sequence ID" value="TFU21911.1"/>
    <property type="molecule type" value="Genomic_DNA"/>
</dbReference>
<comment type="caution">
    <text evidence="1">The sequence shown here is derived from an EMBL/GenBank/DDBJ whole genome shotgun (WGS) entry which is preliminary data.</text>
</comment>
<accession>A0A4Y9F2J5</accession>